<dbReference type="Proteomes" id="UP000187417">
    <property type="component" value="Unassembled WGS sequence"/>
</dbReference>
<comment type="caution">
    <text evidence="2">The sequence shown here is derived from an EMBL/GenBank/DDBJ whole genome shotgun (WGS) entry which is preliminary data.</text>
</comment>
<proteinExistence type="predicted"/>
<evidence type="ECO:0000313" key="3">
    <source>
        <dbReference type="Proteomes" id="UP000187417"/>
    </source>
</evidence>
<feature type="transmembrane region" description="Helical" evidence="1">
    <location>
        <begin position="123"/>
        <end position="148"/>
    </location>
</feature>
<name>A0A1Q6F5N3_9BACT</name>
<dbReference type="RefSeq" id="WP_004329515.1">
    <property type="nucleotide sequence ID" value="NZ_BAAFKT010000028.1"/>
</dbReference>
<dbReference type="AlphaFoldDB" id="A0A1Q6F5N3"/>
<keyword evidence="1" id="KW-0812">Transmembrane</keyword>
<dbReference type="EMBL" id="MNQH01000030">
    <property type="protein sequence ID" value="OKY94195.1"/>
    <property type="molecule type" value="Genomic_DNA"/>
</dbReference>
<evidence type="ECO:0000256" key="1">
    <source>
        <dbReference type="SAM" id="Phobius"/>
    </source>
</evidence>
<protein>
    <recommendedName>
        <fullName evidence="4">Zinc ribbon domain-containing protein</fullName>
    </recommendedName>
</protein>
<feature type="transmembrane region" description="Helical" evidence="1">
    <location>
        <begin position="160"/>
        <end position="186"/>
    </location>
</feature>
<accession>A0A1Q6F5N3</accession>
<keyword evidence="1" id="KW-0472">Membrane</keyword>
<dbReference type="GeneID" id="73803689"/>
<gene>
    <name evidence="2" type="ORF">BHV66_07055</name>
</gene>
<evidence type="ECO:0008006" key="4">
    <source>
        <dbReference type="Google" id="ProtNLM"/>
    </source>
</evidence>
<feature type="transmembrane region" description="Helical" evidence="1">
    <location>
        <begin position="6"/>
        <end position="26"/>
    </location>
</feature>
<keyword evidence="1" id="KW-1133">Transmembrane helix</keyword>
<sequence>MDAFVEILLGLTLAGIVVLLVWRRHLKKKKDNMRKESLSNDECASAVDLTLFPEVKDNSEESLLIHCPACGLEVSRYAPTCPRCGHSIYLIRPLQQETVIKVIPTDQRKPESTRETTGCLSSFFGYVSLVVGAVLFNFIGYFIVLVILTLCGVFSFGEAVFLLLVGIVLAFLFWPLVASFALLNFLD</sequence>
<evidence type="ECO:0000313" key="2">
    <source>
        <dbReference type="EMBL" id="OKY94195.1"/>
    </source>
</evidence>
<organism evidence="2 3">
    <name type="scientific">Alistipes putredinis</name>
    <dbReference type="NCBI Taxonomy" id="28117"/>
    <lineage>
        <taxon>Bacteria</taxon>
        <taxon>Pseudomonadati</taxon>
        <taxon>Bacteroidota</taxon>
        <taxon>Bacteroidia</taxon>
        <taxon>Bacteroidales</taxon>
        <taxon>Rikenellaceae</taxon>
        <taxon>Alistipes</taxon>
    </lineage>
</organism>
<dbReference type="STRING" id="28117.BHV66_07055"/>
<reference evidence="2 3" key="1">
    <citation type="journal article" date="2016" name="Nat. Biotechnol.">
        <title>Measurement of bacterial replication rates in microbial communities.</title>
        <authorList>
            <person name="Brown C.T."/>
            <person name="Olm M.R."/>
            <person name="Thomas B.C."/>
            <person name="Banfield J.F."/>
        </authorList>
    </citation>
    <scope>NUCLEOTIDE SEQUENCE [LARGE SCALE GENOMIC DNA]</scope>
    <source>
        <strain evidence="2">CAG:67_53_122</strain>
    </source>
</reference>